<dbReference type="Proteomes" id="UP000309038">
    <property type="component" value="Unassembled WGS sequence"/>
</dbReference>
<dbReference type="InterPro" id="IPR025901">
    <property type="entry name" value="Kinesin-assoc_MT-bd_dom"/>
</dbReference>
<protein>
    <recommendedName>
        <fullName evidence="23">Kinesin motor domain-containing protein</fullName>
    </recommendedName>
</protein>
<keyword evidence="10" id="KW-0498">Mitosis</keyword>
<dbReference type="CDD" id="cd01364">
    <property type="entry name" value="KISc_BimC_Eg5"/>
    <property type="match status" value="1"/>
</dbReference>
<keyword evidence="4" id="KW-0963">Cytoplasm</keyword>
<evidence type="ECO:0000256" key="17">
    <source>
        <dbReference type="ARBA" id="ARBA00023306"/>
    </source>
</evidence>
<feature type="domain" description="Kinesin motor" evidence="23">
    <location>
        <begin position="75"/>
        <end position="438"/>
    </location>
</feature>
<dbReference type="InterPro" id="IPR027417">
    <property type="entry name" value="P-loop_NTPase"/>
</dbReference>
<feature type="transmembrane region" description="Helical" evidence="22">
    <location>
        <begin position="1180"/>
        <end position="1199"/>
    </location>
</feature>
<dbReference type="InterPro" id="IPR036961">
    <property type="entry name" value="Kinesin_motor_dom_sf"/>
</dbReference>
<dbReference type="GO" id="GO:0005876">
    <property type="term" value="C:spindle microtubule"/>
    <property type="evidence" value="ECO:0007669"/>
    <property type="project" value="TreeGrafter"/>
</dbReference>
<dbReference type="InterPro" id="IPR047149">
    <property type="entry name" value="KIF11-like"/>
</dbReference>
<dbReference type="Gene3D" id="3.40.850.10">
    <property type="entry name" value="Kinesin motor domain"/>
    <property type="match status" value="1"/>
</dbReference>
<dbReference type="GO" id="GO:0000073">
    <property type="term" value="P:initial mitotic spindle pole body separation"/>
    <property type="evidence" value="ECO:0007669"/>
    <property type="project" value="TreeGrafter"/>
</dbReference>
<evidence type="ECO:0000256" key="15">
    <source>
        <dbReference type="ARBA" id="ARBA00023175"/>
    </source>
</evidence>
<comment type="subcellular location">
    <subcellularLocation>
        <location evidence="2">Cytoplasm</location>
        <location evidence="2">Cytoskeleton</location>
    </subcellularLocation>
    <subcellularLocation>
        <location evidence="1">Membrane</location>
        <topology evidence="1">Multi-pass membrane protein</topology>
    </subcellularLocation>
</comment>
<dbReference type="EMBL" id="SGPJ01000028">
    <property type="protein sequence ID" value="THH01266.1"/>
    <property type="molecule type" value="Genomic_DNA"/>
</dbReference>
<evidence type="ECO:0000256" key="22">
    <source>
        <dbReference type="SAM" id="Phobius"/>
    </source>
</evidence>
<evidence type="ECO:0000256" key="14">
    <source>
        <dbReference type="ARBA" id="ARBA00023136"/>
    </source>
</evidence>
<dbReference type="AlphaFoldDB" id="A0A4S4KRM3"/>
<sequence>MATRRPPISRGARATSSTLPPPPVAGSSRPRSVLTKSNSSQRSGLATPIEDDADAPPPPKLTSKPHGPHDDGETNIQVVIRCRRRSDREIQENSPIIVSTQGARGQDITIETAAPTSALGLVTLPPTRTYPFDLVFGPEADQAMIYHDVVSPMLEEVLQGYNCTLFAYGQTGTGKTYTMQGDLTPTPMGNPSSQAGMIPRVLFRLFHQLETSVPDYSVKISFVELYNEELRDLLASDLAAPAGTIQPMGMGASKDGVGQGNLKLFEDASKKGVFIQGLEECCVKDATDALALLTKGSQRRQIAATKFNDHSSRSHSVFSITVHTKEKSSIGDDLLKVGKLNLVDLAGSENIGRSGAENKRAREAGMINQSLLTLGRVINALVDKSSHVPYRESKLTRLLQDSLGGRTKTCIIATVSPARFNMEETLSTLDYALRAKSIRNKPEVNQRMNRNALIKEYVGEIERLKGDLLAAREKNGIFFSEETWKEMTVEKELKDTELQEAKKQAEIIESQLRNVREEFEQSIALLMKRDGELKETREKLHVRESELTVKESQLKVVKGVLEEEEVVRQAYQENEGVLDGIAIGLKQVANQSVNDLGRLFSKLDRKTTVFTSNVQVVSSHTRKISSESREFSSKLDDFVKASNQHIVNLRTEAERYRTKELETLAGISARINQQIEKVHEALKIIRAKEEASDQAASTIKSTMEETQEGLKSAFGNWAESLRRHCEMTCKEAEAATSMNFTAVEKAFKSLGSITETILQEIQDYIVSERKSLQEAKALGDSTSNAEIARLQQQNALLTSLLESERIQSDRAKEELVTRITSLLGNFNAERDRRLRETFSEMTESNATAEAGMKKLGKDQGQRLEAVIGKGREWGGALEKRAGEGKRLRDGGFKAIQSTASSIRDNLSKVRESVSGSIPIFSGELQQRLQTSNVAFVDAHDGLARAKRARVDATDAMSTDAQSGYRYMQRGIASTSRNAESMAGQVLSETSGLSRATETYRTAATTHLSEIYQTTQALADHGAREDMPTGSTPRKRTWEFTDQWTLTQNREVLLKDWKKRTVSSPSEASSSRAPSRADSLASEYLAAVEEDDSEVENMVVMSDNGGVESDAASEADEHDDTIRVGSPAISSKSLASSTSSTTSISLPPELKKPVTTVILLSFVLAVGFLMIILSCALWSNWLPLLVALTFVLAPLPNAIFSHCGGDDFTTDYEGSGPVDLGRFITATVVVTGFAFPLVLAHSEVIRPGACAMSIVGGSLVYGTILAYSAAFKQDESDFD</sequence>
<evidence type="ECO:0000256" key="16">
    <source>
        <dbReference type="ARBA" id="ARBA00023212"/>
    </source>
</evidence>
<feature type="transmembrane region" description="Helical" evidence="22">
    <location>
        <begin position="1219"/>
        <end position="1238"/>
    </location>
</feature>
<evidence type="ECO:0000256" key="13">
    <source>
        <dbReference type="ARBA" id="ARBA00023054"/>
    </source>
</evidence>
<feature type="region of interest" description="Disordered" evidence="21">
    <location>
        <begin position="1"/>
        <end position="75"/>
    </location>
</feature>
<keyword evidence="13 20" id="KW-0175">Coiled coil</keyword>
<dbReference type="Pfam" id="PF13931">
    <property type="entry name" value="Microtub_bind"/>
    <property type="match status" value="1"/>
</dbReference>
<comment type="similarity">
    <text evidence="3">Belongs to the OB-RGRP/VPS55 family.</text>
</comment>
<evidence type="ECO:0000256" key="3">
    <source>
        <dbReference type="ARBA" id="ARBA00005645"/>
    </source>
</evidence>
<dbReference type="PROSITE" id="PS00411">
    <property type="entry name" value="KINESIN_MOTOR_1"/>
    <property type="match status" value="1"/>
</dbReference>
<dbReference type="InterPro" id="IPR019821">
    <property type="entry name" value="Kinesin_motor_CS"/>
</dbReference>
<keyword evidence="5" id="KW-0597">Phosphoprotein</keyword>
<comment type="similarity">
    <text evidence="18">Belongs to the TRAFAC class myosin-kinesin ATPase superfamily. Kinesin family. KIN-5/BimC subfamily.</text>
</comment>
<keyword evidence="25" id="KW-1185">Reference proteome</keyword>
<keyword evidence="16" id="KW-0206">Cytoskeleton</keyword>
<keyword evidence="11 19" id="KW-0067">ATP-binding</keyword>
<keyword evidence="8" id="KW-0493">Microtubule</keyword>
<evidence type="ECO:0000256" key="9">
    <source>
        <dbReference type="ARBA" id="ARBA00022741"/>
    </source>
</evidence>
<evidence type="ECO:0000256" key="11">
    <source>
        <dbReference type="ARBA" id="ARBA00022840"/>
    </source>
</evidence>
<dbReference type="GO" id="GO:0005524">
    <property type="term" value="F:ATP binding"/>
    <property type="evidence" value="ECO:0007669"/>
    <property type="project" value="UniProtKB-UniRule"/>
</dbReference>
<dbReference type="Pfam" id="PF00225">
    <property type="entry name" value="Kinesin"/>
    <property type="match status" value="1"/>
</dbReference>
<keyword evidence="9 19" id="KW-0547">Nucleotide-binding</keyword>
<dbReference type="GO" id="GO:0007018">
    <property type="term" value="P:microtubule-based movement"/>
    <property type="evidence" value="ECO:0007669"/>
    <property type="project" value="InterPro"/>
</dbReference>
<feature type="transmembrane region" description="Helical" evidence="22">
    <location>
        <begin position="1153"/>
        <end position="1173"/>
    </location>
</feature>
<dbReference type="GO" id="GO:0051301">
    <property type="term" value="P:cell division"/>
    <property type="evidence" value="ECO:0007669"/>
    <property type="project" value="UniProtKB-KW"/>
</dbReference>
<evidence type="ECO:0000256" key="10">
    <source>
        <dbReference type="ARBA" id="ARBA00022776"/>
    </source>
</evidence>
<comment type="caution">
    <text evidence="24">The sequence shown here is derived from an EMBL/GenBank/DDBJ whole genome shotgun (WGS) entry which is preliminary data.</text>
</comment>
<evidence type="ECO:0000256" key="1">
    <source>
        <dbReference type="ARBA" id="ARBA00004141"/>
    </source>
</evidence>
<proteinExistence type="inferred from homology"/>
<evidence type="ECO:0000313" key="25">
    <source>
        <dbReference type="Proteomes" id="UP000309038"/>
    </source>
</evidence>
<keyword evidence="14 22" id="KW-0472">Membrane</keyword>
<gene>
    <name evidence="24" type="ORF">EW026_g1426</name>
</gene>
<dbReference type="InterPro" id="IPR007262">
    <property type="entry name" value="Vps55/LEPROT"/>
</dbReference>
<keyword evidence="17" id="KW-0131">Cell cycle</keyword>
<evidence type="ECO:0000256" key="2">
    <source>
        <dbReference type="ARBA" id="ARBA00004245"/>
    </source>
</evidence>
<organism evidence="24 25">
    <name type="scientific">Hermanssonia centrifuga</name>
    <dbReference type="NCBI Taxonomy" id="98765"/>
    <lineage>
        <taxon>Eukaryota</taxon>
        <taxon>Fungi</taxon>
        <taxon>Dikarya</taxon>
        <taxon>Basidiomycota</taxon>
        <taxon>Agaricomycotina</taxon>
        <taxon>Agaricomycetes</taxon>
        <taxon>Polyporales</taxon>
        <taxon>Meruliaceae</taxon>
        <taxon>Hermanssonia</taxon>
    </lineage>
</organism>
<evidence type="ECO:0000256" key="4">
    <source>
        <dbReference type="ARBA" id="ARBA00022490"/>
    </source>
</evidence>
<feature type="transmembrane region" description="Helical" evidence="22">
    <location>
        <begin position="1250"/>
        <end position="1269"/>
    </location>
</feature>
<dbReference type="PANTHER" id="PTHR47970:SF12">
    <property type="entry name" value="KINESIN FAMILY MEMBER 11"/>
    <property type="match status" value="1"/>
</dbReference>
<evidence type="ECO:0000256" key="5">
    <source>
        <dbReference type="ARBA" id="ARBA00022553"/>
    </source>
</evidence>
<evidence type="ECO:0000256" key="7">
    <source>
        <dbReference type="ARBA" id="ARBA00022692"/>
    </source>
</evidence>
<accession>A0A4S4KRM3</accession>
<keyword evidence="15 19" id="KW-0505">Motor protein</keyword>
<dbReference type="FunFam" id="3.40.850.10:FF:000051">
    <property type="entry name" value="Kinesin-like protein bimC"/>
    <property type="match status" value="1"/>
</dbReference>
<evidence type="ECO:0000259" key="23">
    <source>
        <dbReference type="PROSITE" id="PS50067"/>
    </source>
</evidence>
<evidence type="ECO:0000256" key="19">
    <source>
        <dbReference type="PROSITE-ProRule" id="PRU00283"/>
    </source>
</evidence>
<dbReference type="Pfam" id="PF04133">
    <property type="entry name" value="Vps55"/>
    <property type="match status" value="1"/>
</dbReference>
<dbReference type="InterPro" id="IPR001752">
    <property type="entry name" value="Kinesin_motor_dom"/>
</dbReference>
<keyword evidence="6" id="KW-0132">Cell division</keyword>
<evidence type="ECO:0000256" key="8">
    <source>
        <dbReference type="ARBA" id="ARBA00022701"/>
    </source>
</evidence>
<evidence type="ECO:0000313" key="24">
    <source>
        <dbReference type="EMBL" id="THH01266.1"/>
    </source>
</evidence>
<keyword evidence="12 22" id="KW-1133">Transmembrane helix</keyword>
<dbReference type="SUPFAM" id="SSF52540">
    <property type="entry name" value="P-loop containing nucleoside triphosphate hydrolases"/>
    <property type="match status" value="1"/>
</dbReference>
<dbReference type="GO" id="GO:0016020">
    <property type="term" value="C:membrane"/>
    <property type="evidence" value="ECO:0007669"/>
    <property type="project" value="UniProtKB-SubCell"/>
</dbReference>
<evidence type="ECO:0000256" key="12">
    <source>
        <dbReference type="ARBA" id="ARBA00022989"/>
    </source>
</evidence>
<evidence type="ECO:0000256" key="6">
    <source>
        <dbReference type="ARBA" id="ARBA00022618"/>
    </source>
</evidence>
<feature type="binding site" evidence="19">
    <location>
        <begin position="169"/>
        <end position="176"/>
    </location>
    <ligand>
        <name>ATP</name>
        <dbReference type="ChEBI" id="CHEBI:30616"/>
    </ligand>
</feature>
<keyword evidence="7 22" id="KW-0812">Transmembrane</keyword>
<dbReference type="GO" id="GO:0072686">
    <property type="term" value="C:mitotic spindle"/>
    <property type="evidence" value="ECO:0007669"/>
    <property type="project" value="TreeGrafter"/>
</dbReference>
<dbReference type="PANTHER" id="PTHR47970">
    <property type="entry name" value="KINESIN-LIKE PROTEIN KIF11"/>
    <property type="match status" value="1"/>
</dbReference>
<dbReference type="PRINTS" id="PR00380">
    <property type="entry name" value="KINESINHEAVY"/>
</dbReference>
<evidence type="ECO:0000256" key="20">
    <source>
        <dbReference type="SAM" id="Coils"/>
    </source>
</evidence>
<dbReference type="GO" id="GO:0008574">
    <property type="term" value="F:plus-end-directed microtubule motor activity"/>
    <property type="evidence" value="ECO:0007669"/>
    <property type="project" value="TreeGrafter"/>
</dbReference>
<dbReference type="InterPro" id="IPR047241">
    <property type="entry name" value="KIF11-like_kin_motor_dom"/>
</dbReference>
<dbReference type="GO" id="GO:0005634">
    <property type="term" value="C:nucleus"/>
    <property type="evidence" value="ECO:0007669"/>
    <property type="project" value="TreeGrafter"/>
</dbReference>
<feature type="compositionally biased region" description="Polar residues" evidence="21">
    <location>
        <begin position="34"/>
        <end position="44"/>
    </location>
</feature>
<dbReference type="SMART" id="SM00129">
    <property type="entry name" value="KISc"/>
    <property type="match status" value="1"/>
</dbReference>
<evidence type="ECO:0000256" key="18">
    <source>
        <dbReference type="ARBA" id="ARBA00034704"/>
    </source>
</evidence>
<dbReference type="PROSITE" id="PS50067">
    <property type="entry name" value="KINESIN_MOTOR_2"/>
    <property type="match status" value="1"/>
</dbReference>
<reference evidence="24 25" key="1">
    <citation type="submission" date="2019-02" db="EMBL/GenBank/DDBJ databases">
        <title>Genome sequencing of the rare red list fungi Phlebia centrifuga.</title>
        <authorList>
            <person name="Buettner E."/>
            <person name="Kellner H."/>
        </authorList>
    </citation>
    <scope>NUCLEOTIDE SEQUENCE [LARGE SCALE GENOMIC DNA]</scope>
    <source>
        <strain evidence="24 25">DSM 108282</strain>
    </source>
</reference>
<evidence type="ECO:0000256" key="21">
    <source>
        <dbReference type="SAM" id="MobiDB-lite"/>
    </source>
</evidence>
<name>A0A4S4KRM3_9APHY</name>
<dbReference type="GO" id="GO:0008017">
    <property type="term" value="F:microtubule binding"/>
    <property type="evidence" value="ECO:0007669"/>
    <property type="project" value="InterPro"/>
</dbReference>
<feature type="coiled-coil region" evidence="20">
    <location>
        <begin position="454"/>
        <end position="518"/>
    </location>
</feature>